<keyword evidence="11" id="KW-0492">Microsome</keyword>
<evidence type="ECO:0000256" key="23">
    <source>
        <dbReference type="ARBA" id="ARBA00058812"/>
    </source>
</evidence>
<accession>C3YNA8</accession>
<keyword evidence="12 29" id="KW-1133">Transmembrane helix</keyword>
<evidence type="ECO:0000256" key="29">
    <source>
        <dbReference type="SAM" id="Phobius"/>
    </source>
</evidence>
<dbReference type="SUPFAM" id="SSF48264">
    <property type="entry name" value="Cytochrome P450"/>
    <property type="match status" value="1"/>
</dbReference>
<dbReference type="InterPro" id="IPR050182">
    <property type="entry name" value="Cytochrome_P450_fam2"/>
</dbReference>
<evidence type="ECO:0000256" key="6">
    <source>
        <dbReference type="ARBA" id="ARBA00022617"/>
    </source>
</evidence>
<dbReference type="PROSITE" id="PS00086">
    <property type="entry name" value="CYTOCHROME_P450"/>
    <property type="match status" value="1"/>
</dbReference>
<keyword evidence="15 28" id="KW-0503">Monooxygenase</keyword>
<feature type="transmembrane region" description="Helical" evidence="29">
    <location>
        <begin position="15"/>
        <end position="34"/>
    </location>
</feature>
<evidence type="ECO:0000256" key="21">
    <source>
        <dbReference type="ARBA" id="ARBA00052159"/>
    </source>
</evidence>
<keyword evidence="7 29" id="KW-0812">Transmembrane</keyword>
<name>C3YNA8_BRAFL</name>
<keyword evidence="8 27" id="KW-0479">Metal-binding</keyword>
<comment type="catalytic activity">
    <reaction evidence="19">
        <text>(5Z,8Z,11Z,14Z)-eicosatetraenoate + reduced [NADPH--hemoprotein reductase] + O2 = 19-hydroxy-(5Z,8Z,11Z,14Z)-eicosatetraenoate + oxidized [NADPH--hemoprotein reductase] + H2O + H(+)</text>
        <dbReference type="Rhea" id="RHEA:39759"/>
        <dbReference type="Rhea" id="RHEA-COMP:11964"/>
        <dbReference type="Rhea" id="RHEA-COMP:11965"/>
        <dbReference type="ChEBI" id="CHEBI:15377"/>
        <dbReference type="ChEBI" id="CHEBI:15378"/>
        <dbReference type="ChEBI" id="CHEBI:15379"/>
        <dbReference type="ChEBI" id="CHEBI:32395"/>
        <dbReference type="ChEBI" id="CHEBI:57618"/>
        <dbReference type="ChEBI" id="CHEBI:58210"/>
        <dbReference type="ChEBI" id="CHEBI:76627"/>
    </reaction>
    <physiologicalReaction direction="left-to-right" evidence="19">
        <dbReference type="Rhea" id="RHEA:39760"/>
    </physiologicalReaction>
</comment>
<dbReference type="PANTHER" id="PTHR24300">
    <property type="entry name" value="CYTOCHROME P450 508A4-RELATED"/>
    <property type="match status" value="1"/>
</dbReference>
<keyword evidence="10" id="KW-0256">Endoplasmic reticulum</keyword>
<comment type="similarity">
    <text evidence="5 28">Belongs to the cytochrome P450 family.</text>
</comment>
<evidence type="ECO:0000256" key="25">
    <source>
        <dbReference type="ARBA" id="ARBA00067282"/>
    </source>
</evidence>
<comment type="function">
    <text evidence="23">A cytochrome P450 monooxygenase involved in the metabolism of arachidonic acid and its conjugates. Mechanistically, uses molecular oxygen inserting one oxygen atom into a substrate, and reducing the second into a water molecule, with two electrons provided by NADPH via cytochrome P450 reductase (CPR; NADPH-ferrihemoprotein reductase). Acts as an omega and omega-1 hydroxylase for arachidonic acid and possibly for other long chain fatty acids. May modulate the arachidonic acid signaling pathway and play a role in other fatty acid signaling processes. May down-regulate the biological activities of N-arachidonoyl-serotonin, an endocannabinoid that has anti-nociceptive effects through inhibition of fatty acid amide hydrolase FAAH, TRPV1 receptor and T-type calcium channels. Catalyzes C-2 oxidation of the indole ring of N-arachidonoyl-serotonin forming a less active product 2-oxo-N-arachidonoyl-serotonin.</text>
</comment>
<evidence type="ECO:0000256" key="14">
    <source>
        <dbReference type="ARBA" id="ARBA00023004"/>
    </source>
</evidence>
<keyword evidence="16" id="KW-0443">Lipid metabolism</keyword>
<dbReference type="PRINTS" id="PR00385">
    <property type="entry name" value="P450"/>
</dbReference>
<keyword evidence="6 27" id="KW-0349">Heme</keyword>
<evidence type="ECO:0000256" key="19">
    <source>
        <dbReference type="ARBA" id="ARBA00049206"/>
    </source>
</evidence>
<evidence type="ECO:0000256" key="1">
    <source>
        <dbReference type="ARBA" id="ARBA00001971"/>
    </source>
</evidence>
<dbReference type="GO" id="GO:0006629">
    <property type="term" value="P:lipid metabolic process"/>
    <property type="evidence" value="ECO:0007669"/>
    <property type="project" value="UniProtKB-KW"/>
</dbReference>
<evidence type="ECO:0000256" key="5">
    <source>
        <dbReference type="ARBA" id="ARBA00010617"/>
    </source>
</evidence>
<dbReference type="eggNOG" id="KOG0156">
    <property type="taxonomic scope" value="Eukaryota"/>
</dbReference>
<reference evidence="30" key="1">
    <citation type="journal article" date="2008" name="Nature">
        <title>The amphioxus genome and the evolution of the chordate karyotype.</title>
        <authorList>
            <consortium name="US DOE Joint Genome Institute (JGI-PGF)"/>
            <person name="Putnam N.H."/>
            <person name="Butts T."/>
            <person name="Ferrier D.E.K."/>
            <person name="Furlong R.F."/>
            <person name="Hellsten U."/>
            <person name="Kawashima T."/>
            <person name="Robinson-Rechavi M."/>
            <person name="Shoguchi E."/>
            <person name="Terry A."/>
            <person name="Yu J.-K."/>
            <person name="Benito-Gutierrez E.L."/>
            <person name="Dubchak I."/>
            <person name="Garcia-Fernandez J."/>
            <person name="Gibson-Brown J.J."/>
            <person name="Grigoriev I.V."/>
            <person name="Horton A.C."/>
            <person name="de Jong P.J."/>
            <person name="Jurka J."/>
            <person name="Kapitonov V.V."/>
            <person name="Kohara Y."/>
            <person name="Kuroki Y."/>
            <person name="Lindquist E."/>
            <person name="Lucas S."/>
            <person name="Osoegawa K."/>
            <person name="Pennacchio L.A."/>
            <person name="Salamov A.A."/>
            <person name="Satou Y."/>
            <person name="Sauka-Spengler T."/>
            <person name="Schmutz J."/>
            <person name="Shin-I T."/>
            <person name="Toyoda A."/>
            <person name="Bronner-Fraser M."/>
            <person name="Fujiyama A."/>
            <person name="Holland L.Z."/>
            <person name="Holland P.W.H."/>
            <person name="Satoh N."/>
            <person name="Rokhsar D.S."/>
        </authorList>
    </citation>
    <scope>NUCLEOTIDE SEQUENCE [LARGE SCALE GENOMIC DNA]</scope>
    <source>
        <strain evidence="30">S238N-H82</strain>
        <tissue evidence="30">Testes</tissue>
    </source>
</reference>
<evidence type="ECO:0000313" key="30">
    <source>
        <dbReference type="EMBL" id="EEN58214.1"/>
    </source>
</evidence>
<evidence type="ECO:0000256" key="16">
    <source>
        <dbReference type="ARBA" id="ARBA00023098"/>
    </source>
</evidence>
<dbReference type="PRINTS" id="PR00463">
    <property type="entry name" value="EP450I"/>
</dbReference>
<comment type="cofactor">
    <cofactor evidence="1 27">
        <name>heme</name>
        <dbReference type="ChEBI" id="CHEBI:30413"/>
    </cofactor>
</comment>
<evidence type="ECO:0000256" key="7">
    <source>
        <dbReference type="ARBA" id="ARBA00022692"/>
    </source>
</evidence>
<evidence type="ECO:0000256" key="3">
    <source>
        <dbReference type="ARBA" id="ARBA00004448"/>
    </source>
</evidence>
<proteinExistence type="inferred from homology"/>
<keyword evidence="9" id="KW-0999">Mitochondrion inner membrane</keyword>
<evidence type="ECO:0000256" key="11">
    <source>
        <dbReference type="ARBA" id="ARBA00022848"/>
    </source>
</evidence>
<dbReference type="GO" id="GO:0005743">
    <property type="term" value="C:mitochondrial inner membrane"/>
    <property type="evidence" value="ECO:0007669"/>
    <property type="project" value="UniProtKB-SubCell"/>
</dbReference>
<comment type="catalytic activity">
    <reaction evidence="22">
        <text>an omega-methyl-long-chain fatty acid + reduced [NADPH--hemoprotein reductase] + O2 = an omega-hydroxy-long-chain fatty acid + oxidized [NADPH--hemoprotein reductase] + H2O + H(+)</text>
        <dbReference type="Rhea" id="RHEA:56748"/>
        <dbReference type="Rhea" id="RHEA-COMP:11964"/>
        <dbReference type="Rhea" id="RHEA-COMP:11965"/>
        <dbReference type="ChEBI" id="CHEBI:15377"/>
        <dbReference type="ChEBI" id="CHEBI:15378"/>
        <dbReference type="ChEBI" id="CHEBI:15379"/>
        <dbReference type="ChEBI" id="CHEBI:57618"/>
        <dbReference type="ChEBI" id="CHEBI:58210"/>
        <dbReference type="ChEBI" id="CHEBI:140991"/>
        <dbReference type="ChEBI" id="CHEBI:140992"/>
        <dbReference type="EC" id="1.14.14.80"/>
    </reaction>
    <physiologicalReaction direction="left-to-right" evidence="22">
        <dbReference type="Rhea" id="RHEA:56749"/>
    </physiologicalReaction>
</comment>
<dbReference type="InterPro" id="IPR001128">
    <property type="entry name" value="Cyt_P450"/>
</dbReference>
<dbReference type="GO" id="GO:0102033">
    <property type="term" value="F:long-chain fatty acid omega-hydroxylase activity"/>
    <property type="evidence" value="ECO:0007669"/>
    <property type="project" value="UniProtKB-EC"/>
</dbReference>
<dbReference type="InterPro" id="IPR002401">
    <property type="entry name" value="Cyt_P450_E_grp-I"/>
</dbReference>
<organism>
    <name type="scientific">Branchiostoma floridae</name>
    <name type="common">Florida lancelet</name>
    <name type="synonym">Amphioxus</name>
    <dbReference type="NCBI Taxonomy" id="7739"/>
    <lineage>
        <taxon>Eukaryota</taxon>
        <taxon>Metazoa</taxon>
        <taxon>Chordata</taxon>
        <taxon>Cephalochordata</taxon>
        <taxon>Leptocardii</taxon>
        <taxon>Amphioxiformes</taxon>
        <taxon>Branchiostomatidae</taxon>
        <taxon>Branchiostoma</taxon>
    </lineage>
</organism>
<evidence type="ECO:0000256" key="27">
    <source>
        <dbReference type="PIRSR" id="PIRSR602401-1"/>
    </source>
</evidence>
<dbReference type="AlphaFoldDB" id="C3YNA8"/>
<dbReference type="FunFam" id="1.10.630.10:FF:000017">
    <property type="entry name" value="cytochrome P450 2U1 isoform X1"/>
    <property type="match status" value="1"/>
</dbReference>
<evidence type="ECO:0000256" key="17">
    <source>
        <dbReference type="ARBA" id="ARBA00023128"/>
    </source>
</evidence>
<evidence type="ECO:0000256" key="13">
    <source>
        <dbReference type="ARBA" id="ARBA00023002"/>
    </source>
</evidence>
<evidence type="ECO:0000256" key="8">
    <source>
        <dbReference type="ARBA" id="ARBA00022723"/>
    </source>
</evidence>
<keyword evidence="18 29" id="KW-0472">Membrane</keyword>
<evidence type="ECO:0000256" key="28">
    <source>
        <dbReference type="RuleBase" id="RU000461"/>
    </source>
</evidence>
<dbReference type="EC" id="1.14.14.80" evidence="24"/>
<dbReference type="PANTHER" id="PTHR24300:SF403">
    <property type="entry name" value="CYTOCHROME P450 306A1"/>
    <property type="match status" value="1"/>
</dbReference>
<keyword evidence="14 27" id="KW-0408">Iron</keyword>
<dbReference type="GO" id="GO:0005506">
    <property type="term" value="F:iron ion binding"/>
    <property type="evidence" value="ECO:0007669"/>
    <property type="project" value="InterPro"/>
</dbReference>
<evidence type="ECO:0000256" key="12">
    <source>
        <dbReference type="ARBA" id="ARBA00022989"/>
    </source>
</evidence>
<feature type="binding site" description="axial binding residue" evidence="27">
    <location>
        <position position="448"/>
    </location>
    <ligand>
        <name>heme</name>
        <dbReference type="ChEBI" id="CHEBI:30413"/>
    </ligand>
    <ligandPart>
        <name>Fe</name>
        <dbReference type="ChEBI" id="CHEBI:18248"/>
    </ligandPart>
</feature>
<dbReference type="FunCoup" id="C3YNA8">
    <property type="interactions" value="36"/>
</dbReference>
<evidence type="ECO:0000256" key="9">
    <source>
        <dbReference type="ARBA" id="ARBA00022792"/>
    </source>
</evidence>
<dbReference type="InParanoid" id="C3YNA8"/>
<evidence type="ECO:0000256" key="2">
    <source>
        <dbReference type="ARBA" id="ARBA00004154"/>
    </source>
</evidence>
<dbReference type="EMBL" id="GG666533">
    <property type="protein sequence ID" value="EEN58214.1"/>
    <property type="molecule type" value="Genomic_DNA"/>
</dbReference>
<keyword evidence="13 28" id="KW-0560">Oxidoreductase</keyword>
<keyword evidence="17" id="KW-0496">Mitochondrion</keyword>
<protein>
    <recommendedName>
        <fullName evidence="25">Cytochrome P450 2U1</fullName>
        <ecNumber evidence="24">1.14.14.80</ecNumber>
    </recommendedName>
    <alternativeName>
        <fullName evidence="26">Long-chain fatty acid omega-monooxygenase</fullName>
    </alternativeName>
</protein>
<evidence type="ECO:0000256" key="4">
    <source>
        <dbReference type="ARBA" id="ARBA00004477"/>
    </source>
</evidence>
<dbReference type="GO" id="GO:0005789">
    <property type="term" value="C:endoplasmic reticulum membrane"/>
    <property type="evidence" value="ECO:0007669"/>
    <property type="project" value="UniProtKB-SubCell"/>
</dbReference>
<evidence type="ECO:0000256" key="15">
    <source>
        <dbReference type="ARBA" id="ARBA00023033"/>
    </source>
</evidence>
<evidence type="ECO:0000256" key="18">
    <source>
        <dbReference type="ARBA" id="ARBA00023136"/>
    </source>
</evidence>
<sequence length="503" mass="58111">MSLLLHVVSGVRTFLDLQTILVMLVSFLGVLWLVRRGRNYPPGHWKWPILGNIPHIYKDPHLVYTRWAQRYGPVLHVQLGQKDAVVLNGYETVHKAFVGKAEDFSGRPTFIYFVDKISEGGKGVIFAPYGHFWKEQRKFTLMSLRDFGFGKRSIEGKIVEESQALQSEIAKFDGQPFSTHRLLQNAVANVICNIVFGDRWEYDDPLFQRMMDALDYMVSTNVFARFVNPLVFLRRYIPGWEGRLEPWMKKFLSIMGYLREELDKHKASFDPNDLRDFIDAYLLEIQKQKGVEGTRFKEDQLLQIMRDMFFAGAETTATTIRWTLFYMVIYPDVQRKVYEEIDQLLGKTPPSVSHRSQLPYTDAVLAEVQRIATVVPLGIPRATSNDTTLNGYNIPKDWILFVNLWSVHHDPQRWPDPERFDPGRFLDENGKFQKPEGFIPFSTGHRVCLGEQLARVEIFIFVITLLQHFELKLPEGAPVPSRKGTMGVTHAPQPHNIVAIPRD</sequence>
<dbReference type="GO" id="GO:0020037">
    <property type="term" value="F:heme binding"/>
    <property type="evidence" value="ECO:0007669"/>
    <property type="project" value="InterPro"/>
</dbReference>
<comment type="subcellular location">
    <subcellularLocation>
        <location evidence="4">Endoplasmic reticulum membrane</location>
        <topology evidence="4">Multi-pass membrane protein</topology>
    </subcellularLocation>
    <subcellularLocation>
        <location evidence="2">Microsome membrane</location>
        <topology evidence="2">Multi-pass membrane protein</topology>
    </subcellularLocation>
    <subcellularLocation>
        <location evidence="3">Mitochondrion inner membrane</location>
        <topology evidence="3">Multi-pass membrane protein</topology>
    </subcellularLocation>
</comment>
<gene>
    <name evidence="30" type="ORF">BRAFLDRAFT_216731</name>
</gene>
<evidence type="ECO:0000256" key="26">
    <source>
        <dbReference type="ARBA" id="ARBA00079181"/>
    </source>
</evidence>
<evidence type="ECO:0000256" key="20">
    <source>
        <dbReference type="ARBA" id="ARBA00051320"/>
    </source>
</evidence>
<comment type="catalytic activity">
    <reaction evidence="20">
        <text>(5Z,8Z,11Z,14Z)-eicosatetraenoate + reduced [NADPH--hemoprotein reductase] + O2 = 20-hydroxy-(5Z,8Z,11Z,14Z)-eicosatetraenoate + oxidized [NADPH--hemoprotein reductase] + H2O + H(+)</text>
        <dbReference type="Rhea" id="RHEA:39755"/>
        <dbReference type="Rhea" id="RHEA-COMP:11964"/>
        <dbReference type="Rhea" id="RHEA-COMP:11965"/>
        <dbReference type="ChEBI" id="CHEBI:15377"/>
        <dbReference type="ChEBI" id="CHEBI:15378"/>
        <dbReference type="ChEBI" id="CHEBI:15379"/>
        <dbReference type="ChEBI" id="CHEBI:32395"/>
        <dbReference type="ChEBI" id="CHEBI:57618"/>
        <dbReference type="ChEBI" id="CHEBI:58210"/>
        <dbReference type="ChEBI" id="CHEBI:76624"/>
    </reaction>
    <physiologicalReaction direction="left-to-right" evidence="20">
        <dbReference type="Rhea" id="RHEA:39756"/>
    </physiologicalReaction>
</comment>
<evidence type="ECO:0000256" key="22">
    <source>
        <dbReference type="ARBA" id="ARBA00052378"/>
    </source>
</evidence>
<dbReference type="InterPro" id="IPR017972">
    <property type="entry name" value="Cyt_P450_CS"/>
</dbReference>
<dbReference type="Pfam" id="PF00067">
    <property type="entry name" value="p450"/>
    <property type="match status" value="1"/>
</dbReference>
<evidence type="ECO:0000256" key="10">
    <source>
        <dbReference type="ARBA" id="ARBA00022824"/>
    </source>
</evidence>
<evidence type="ECO:0000256" key="24">
    <source>
        <dbReference type="ARBA" id="ARBA00066560"/>
    </source>
</evidence>
<comment type="catalytic activity">
    <reaction evidence="21">
        <text>N-[(5Z,8Z,11Z,14Z)-eicosatetraenoyl]-serotonin + reduced [NADPH--hemoprotein reductase] + O2 = 2-oxo-N-[(5Z,8Z,11Z,14Z)-eicosatetraenoyl]-serotonin + oxidized [NADPH--hemoprotein reductase] + H2O + H(+)</text>
        <dbReference type="Rhea" id="RHEA:50296"/>
        <dbReference type="Rhea" id="RHEA-COMP:11964"/>
        <dbReference type="Rhea" id="RHEA-COMP:11965"/>
        <dbReference type="ChEBI" id="CHEBI:15377"/>
        <dbReference type="ChEBI" id="CHEBI:15378"/>
        <dbReference type="ChEBI" id="CHEBI:15379"/>
        <dbReference type="ChEBI" id="CHEBI:57618"/>
        <dbReference type="ChEBI" id="CHEBI:58210"/>
        <dbReference type="ChEBI" id="CHEBI:132255"/>
        <dbReference type="ChEBI" id="CHEBI:132256"/>
    </reaction>
    <physiologicalReaction direction="left-to-right" evidence="21">
        <dbReference type="Rhea" id="RHEA:50297"/>
    </physiologicalReaction>
</comment>
<dbReference type="InterPro" id="IPR036396">
    <property type="entry name" value="Cyt_P450_sf"/>
</dbReference>
<dbReference type="STRING" id="7739.C3YNA8"/>
<dbReference type="Gene3D" id="1.10.630.10">
    <property type="entry name" value="Cytochrome P450"/>
    <property type="match status" value="1"/>
</dbReference>